<evidence type="ECO:0000313" key="1">
    <source>
        <dbReference type="EMBL" id="TDL24312.1"/>
    </source>
</evidence>
<keyword evidence="2" id="KW-1185">Reference proteome</keyword>
<proteinExistence type="predicted"/>
<sequence length="119" mass="13537">MATLNSSLSTHNHPWRCLSSMSSWWSFCRRTSLQKISPQTSETCICWSIRKTLSECISTADNTGMLRHGRRGNGGIGWIMRNWRRRVVNIRGLRLPDSPTPDGHMLASRIVFVFVVGMS</sequence>
<evidence type="ECO:0000313" key="2">
    <source>
        <dbReference type="Proteomes" id="UP000294933"/>
    </source>
</evidence>
<dbReference type="VEuPathDB" id="FungiDB:BD410DRAFT_117052"/>
<dbReference type="Proteomes" id="UP000294933">
    <property type="component" value="Unassembled WGS sequence"/>
</dbReference>
<protein>
    <submittedName>
        <fullName evidence="1">Uncharacterized protein</fullName>
    </submittedName>
</protein>
<accession>A0A4Y7QB56</accession>
<dbReference type="AlphaFoldDB" id="A0A4Y7QB56"/>
<reference evidence="1 2" key="1">
    <citation type="submission" date="2018-06" db="EMBL/GenBank/DDBJ databases">
        <title>A transcriptomic atlas of mushroom development highlights an independent origin of complex multicellularity.</title>
        <authorList>
            <consortium name="DOE Joint Genome Institute"/>
            <person name="Krizsan K."/>
            <person name="Almasi E."/>
            <person name="Merenyi Z."/>
            <person name="Sahu N."/>
            <person name="Viragh M."/>
            <person name="Koszo T."/>
            <person name="Mondo S."/>
            <person name="Kiss B."/>
            <person name="Balint B."/>
            <person name="Kues U."/>
            <person name="Barry K."/>
            <person name="Hegedus J.C."/>
            <person name="Henrissat B."/>
            <person name="Johnson J."/>
            <person name="Lipzen A."/>
            <person name="Ohm R."/>
            <person name="Nagy I."/>
            <person name="Pangilinan J."/>
            <person name="Yan J."/>
            <person name="Xiong Y."/>
            <person name="Grigoriev I.V."/>
            <person name="Hibbett D.S."/>
            <person name="Nagy L.G."/>
        </authorList>
    </citation>
    <scope>NUCLEOTIDE SEQUENCE [LARGE SCALE GENOMIC DNA]</scope>
    <source>
        <strain evidence="1 2">SZMC22713</strain>
    </source>
</reference>
<organism evidence="1 2">
    <name type="scientific">Rickenella mellea</name>
    <dbReference type="NCBI Taxonomy" id="50990"/>
    <lineage>
        <taxon>Eukaryota</taxon>
        <taxon>Fungi</taxon>
        <taxon>Dikarya</taxon>
        <taxon>Basidiomycota</taxon>
        <taxon>Agaricomycotina</taxon>
        <taxon>Agaricomycetes</taxon>
        <taxon>Hymenochaetales</taxon>
        <taxon>Rickenellaceae</taxon>
        <taxon>Rickenella</taxon>
    </lineage>
</organism>
<gene>
    <name evidence="1" type="ORF">BD410DRAFT_117052</name>
</gene>
<name>A0A4Y7QB56_9AGAM</name>
<dbReference type="EMBL" id="ML170167">
    <property type="protein sequence ID" value="TDL24312.1"/>
    <property type="molecule type" value="Genomic_DNA"/>
</dbReference>